<dbReference type="NCBIfam" id="NF005222">
    <property type="entry name" value="PRK06718.1"/>
    <property type="match status" value="1"/>
</dbReference>
<keyword evidence="3" id="KW-0560">Oxidoreductase</keyword>
<evidence type="ECO:0000256" key="1">
    <source>
        <dbReference type="ARBA" id="ARBA00005010"/>
    </source>
</evidence>
<evidence type="ECO:0000313" key="9">
    <source>
        <dbReference type="Proteomes" id="UP001303324"/>
    </source>
</evidence>
<protein>
    <recommendedName>
        <fullName evidence="2">precorrin-2 dehydrogenase</fullName>
        <ecNumber evidence="2">1.3.1.76</ecNumber>
    </recommendedName>
</protein>
<reference evidence="8 9" key="1">
    <citation type="submission" date="2023-09" db="EMBL/GenBank/DDBJ databases">
        <title>Microbial mechanism of fulvic acid promoting antimony reduction mineralization in rice fields.</title>
        <authorList>
            <person name="Chen G."/>
            <person name="Lan J."/>
        </authorList>
    </citation>
    <scope>NUCLEOTIDE SEQUENCE [LARGE SCALE GENOMIC DNA]</scope>
    <source>
        <strain evidence="8 9">PS1</strain>
    </source>
</reference>
<gene>
    <name evidence="8" type="ORF">RH061_04905</name>
</gene>
<feature type="domain" description="Siroheme synthase central" evidence="7">
    <location>
        <begin position="117"/>
        <end position="137"/>
    </location>
</feature>
<dbReference type="SUPFAM" id="SSF51735">
    <property type="entry name" value="NAD(P)-binding Rossmann-fold domains"/>
    <property type="match status" value="1"/>
</dbReference>
<dbReference type="Gene3D" id="3.40.50.720">
    <property type="entry name" value="NAD(P)-binding Rossmann-like Domain"/>
    <property type="match status" value="1"/>
</dbReference>
<keyword evidence="5" id="KW-0627">Porphyrin biosynthesis</keyword>
<evidence type="ECO:0000259" key="7">
    <source>
        <dbReference type="Pfam" id="PF14824"/>
    </source>
</evidence>
<evidence type="ECO:0000256" key="5">
    <source>
        <dbReference type="ARBA" id="ARBA00023244"/>
    </source>
</evidence>
<dbReference type="EC" id="1.3.1.76" evidence="2"/>
<keyword evidence="9" id="KW-1185">Reference proteome</keyword>
<evidence type="ECO:0000256" key="2">
    <source>
        <dbReference type="ARBA" id="ARBA00012400"/>
    </source>
</evidence>
<accession>A0ABY9VQ46</accession>
<dbReference type="Gene3D" id="1.10.8.610">
    <property type="entry name" value="SirC, precorrin-2 dehydrogenase, C-terminal helical domain-like"/>
    <property type="match status" value="1"/>
</dbReference>
<organism evidence="8 9">
    <name type="scientific">Mesobacillus jeotgali</name>
    <dbReference type="NCBI Taxonomy" id="129985"/>
    <lineage>
        <taxon>Bacteria</taxon>
        <taxon>Bacillati</taxon>
        <taxon>Bacillota</taxon>
        <taxon>Bacilli</taxon>
        <taxon>Bacillales</taxon>
        <taxon>Bacillaceae</taxon>
        <taxon>Mesobacillus</taxon>
    </lineage>
</organism>
<dbReference type="SUPFAM" id="SSF75615">
    <property type="entry name" value="Siroheme synthase middle domains-like"/>
    <property type="match status" value="1"/>
</dbReference>
<dbReference type="PANTHER" id="PTHR35330:SF1">
    <property type="entry name" value="SIROHEME BIOSYNTHESIS PROTEIN MET8"/>
    <property type="match status" value="1"/>
</dbReference>
<dbReference type="InterPro" id="IPR036291">
    <property type="entry name" value="NAD(P)-bd_dom_sf"/>
</dbReference>
<dbReference type="EMBL" id="CP134494">
    <property type="protein sequence ID" value="WNF23852.1"/>
    <property type="molecule type" value="Genomic_DNA"/>
</dbReference>
<evidence type="ECO:0000256" key="6">
    <source>
        <dbReference type="ARBA" id="ARBA00047561"/>
    </source>
</evidence>
<comment type="catalytic activity">
    <reaction evidence="6">
        <text>precorrin-2 + NAD(+) = sirohydrochlorin + NADH + 2 H(+)</text>
        <dbReference type="Rhea" id="RHEA:15613"/>
        <dbReference type="ChEBI" id="CHEBI:15378"/>
        <dbReference type="ChEBI" id="CHEBI:57540"/>
        <dbReference type="ChEBI" id="CHEBI:57945"/>
        <dbReference type="ChEBI" id="CHEBI:58351"/>
        <dbReference type="ChEBI" id="CHEBI:58827"/>
        <dbReference type="EC" id="1.3.1.76"/>
    </reaction>
</comment>
<sequence length="208" mass="23109">MLYSMNLRISDRNAVVIGGGKVAHRKVLGLLDAGAKVKVVSPDLTSELMGLAEAGEISWQPEQYTKKVLEGAFLVIAATNDSETNLQVKKDALPHQLVNLADNPEESDFQVPSVIKRGKLTIAVSTSGASPVLAKKICTQMEQMFDEQYESYLEFLAASRKEIKVSVKDEAIKRRLLRTIADESFMKDPDRKQRFARLLEEAISEEGR</sequence>
<dbReference type="Proteomes" id="UP001303324">
    <property type="component" value="Chromosome"/>
</dbReference>
<name>A0ABY9VQ46_9BACI</name>
<dbReference type="Pfam" id="PF14824">
    <property type="entry name" value="Sirohm_synth_M"/>
    <property type="match status" value="1"/>
</dbReference>
<dbReference type="Pfam" id="PF22440">
    <property type="entry name" value="SirC_C"/>
    <property type="match status" value="1"/>
</dbReference>
<dbReference type="PANTHER" id="PTHR35330">
    <property type="entry name" value="SIROHEME BIOSYNTHESIS PROTEIN MET8"/>
    <property type="match status" value="1"/>
</dbReference>
<dbReference type="InterPro" id="IPR042518">
    <property type="entry name" value="SirC_C"/>
</dbReference>
<evidence type="ECO:0000313" key="8">
    <source>
        <dbReference type="EMBL" id="WNF23852.1"/>
    </source>
</evidence>
<dbReference type="InterPro" id="IPR028281">
    <property type="entry name" value="Sirohaem_synthase_central"/>
</dbReference>
<comment type="pathway">
    <text evidence="1">Porphyrin-containing compound metabolism; siroheme biosynthesis; sirohydrochlorin from precorrin-2: step 1/1.</text>
</comment>
<proteinExistence type="predicted"/>
<keyword evidence="4" id="KW-0520">NAD</keyword>
<dbReference type="RefSeq" id="WP_311074361.1">
    <property type="nucleotide sequence ID" value="NZ_CP134494.1"/>
</dbReference>
<dbReference type="Pfam" id="PF13241">
    <property type="entry name" value="NAD_binding_7"/>
    <property type="match status" value="1"/>
</dbReference>
<evidence type="ECO:0000256" key="3">
    <source>
        <dbReference type="ARBA" id="ARBA00023002"/>
    </source>
</evidence>
<dbReference type="NCBIfam" id="TIGR01470">
    <property type="entry name" value="cysG_Nterm"/>
    <property type="match status" value="1"/>
</dbReference>
<evidence type="ECO:0000256" key="4">
    <source>
        <dbReference type="ARBA" id="ARBA00023027"/>
    </source>
</evidence>
<dbReference type="InterPro" id="IPR006367">
    <property type="entry name" value="Sirohaem_synthase_N"/>
</dbReference>
<dbReference type="InterPro" id="IPR028161">
    <property type="entry name" value="Met8-like"/>
</dbReference>